<evidence type="ECO:0000313" key="2">
    <source>
        <dbReference type="EMBL" id="KAH7947341.1"/>
    </source>
</evidence>
<keyword evidence="3" id="KW-1185">Reference proteome</keyword>
<feature type="compositionally biased region" description="Basic and acidic residues" evidence="1">
    <location>
        <begin position="34"/>
        <end position="44"/>
    </location>
</feature>
<evidence type="ECO:0000313" key="3">
    <source>
        <dbReference type="Proteomes" id="UP000821837"/>
    </source>
</evidence>
<reference evidence="2" key="1">
    <citation type="journal article" date="2020" name="Cell">
        <title>Large-Scale Comparative Analyses of Tick Genomes Elucidate Their Genetic Diversity and Vector Capacities.</title>
        <authorList>
            <consortium name="Tick Genome and Microbiome Consortium (TIGMIC)"/>
            <person name="Jia N."/>
            <person name="Wang J."/>
            <person name="Shi W."/>
            <person name="Du L."/>
            <person name="Sun Y."/>
            <person name="Zhan W."/>
            <person name="Jiang J.F."/>
            <person name="Wang Q."/>
            <person name="Zhang B."/>
            <person name="Ji P."/>
            <person name="Bell-Sakyi L."/>
            <person name="Cui X.M."/>
            <person name="Yuan T.T."/>
            <person name="Jiang B.G."/>
            <person name="Yang W.F."/>
            <person name="Lam T.T."/>
            <person name="Chang Q.C."/>
            <person name="Ding S.J."/>
            <person name="Wang X.J."/>
            <person name="Zhu J.G."/>
            <person name="Ruan X.D."/>
            <person name="Zhao L."/>
            <person name="Wei J.T."/>
            <person name="Ye R.Z."/>
            <person name="Que T.C."/>
            <person name="Du C.H."/>
            <person name="Zhou Y.H."/>
            <person name="Cheng J.X."/>
            <person name="Dai P.F."/>
            <person name="Guo W.B."/>
            <person name="Han X.H."/>
            <person name="Huang E.J."/>
            <person name="Li L.F."/>
            <person name="Wei W."/>
            <person name="Gao Y.C."/>
            <person name="Liu J.Z."/>
            <person name="Shao H.Z."/>
            <person name="Wang X."/>
            <person name="Wang C.C."/>
            <person name="Yang T.C."/>
            <person name="Huo Q.B."/>
            <person name="Li W."/>
            <person name="Chen H.Y."/>
            <person name="Chen S.E."/>
            <person name="Zhou L.G."/>
            <person name="Ni X.B."/>
            <person name="Tian J.H."/>
            <person name="Sheng Y."/>
            <person name="Liu T."/>
            <person name="Pan Y.S."/>
            <person name="Xia L.Y."/>
            <person name="Li J."/>
            <person name="Zhao F."/>
            <person name="Cao W.C."/>
        </authorList>
    </citation>
    <scope>NUCLEOTIDE SEQUENCE</scope>
    <source>
        <strain evidence="2">Rsan-2018</strain>
    </source>
</reference>
<dbReference type="Proteomes" id="UP000821837">
    <property type="component" value="Chromosome 6"/>
</dbReference>
<evidence type="ECO:0000256" key="1">
    <source>
        <dbReference type="SAM" id="MobiDB-lite"/>
    </source>
</evidence>
<name>A0A9D4SSC0_RHISA</name>
<feature type="region of interest" description="Disordered" evidence="1">
    <location>
        <begin position="1"/>
        <end position="52"/>
    </location>
</feature>
<dbReference type="EMBL" id="JABSTV010001252">
    <property type="protein sequence ID" value="KAH7947341.1"/>
    <property type="molecule type" value="Genomic_DNA"/>
</dbReference>
<feature type="compositionally biased region" description="Low complexity" evidence="1">
    <location>
        <begin position="1"/>
        <end position="13"/>
    </location>
</feature>
<reference evidence="2" key="2">
    <citation type="submission" date="2021-09" db="EMBL/GenBank/DDBJ databases">
        <authorList>
            <person name="Jia N."/>
            <person name="Wang J."/>
            <person name="Shi W."/>
            <person name="Du L."/>
            <person name="Sun Y."/>
            <person name="Zhan W."/>
            <person name="Jiang J."/>
            <person name="Wang Q."/>
            <person name="Zhang B."/>
            <person name="Ji P."/>
            <person name="Sakyi L.B."/>
            <person name="Cui X."/>
            <person name="Yuan T."/>
            <person name="Jiang B."/>
            <person name="Yang W."/>
            <person name="Lam T.T.-Y."/>
            <person name="Chang Q."/>
            <person name="Ding S."/>
            <person name="Wang X."/>
            <person name="Zhu J."/>
            <person name="Ruan X."/>
            <person name="Zhao L."/>
            <person name="Wei J."/>
            <person name="Que T."/>
            <person name="Du C."/>
            <person name="Cheng J."/>
            <person name="Dai P."/>
            <person name="Han X."/>
            <person name="Huang E."/>
            <person name="Gao Y."/>
            <person name="Liu J."/>
            <person name="Shao H."/>
            <person name="Ye R."/>
            <person name="Li L."/>
            <person name="Wei W."/>
            <person name="Wang X."/>
            <person name="Wang C."/>
            <person name="Huo Q."/>
            <person name="Li W."/>
            <person name="Guo W."/>
            <person name="Chen H."/>
            <person name="Chen S."/>
            <person name="Zhou L."/>
            <person name="Zhou L."/>
            <person name="Ni X."/>
            <person name="Tian J."/>
            <person name="Zhou Y."/>
            <person name="Sheng Y."/>
            <person name="Liu T."/>
            <person name="Pan Y."/>
            <person name="Xia L."/>
            <person name="Li J."/>
            <person name="Zhao F."/>
            <person name="Cao W."/>
        </authorList>
    </citation>
    <scope>NUCLEOTIDE SEQUENCE</scope>
    <source>
        <strain evidence="2">Rsan-2018</strain>
        <tissue evidence="2">Larvae</tissue>
    </source>
</reference>
<protein>
    <submittedName>
        <fullName evidence="2">Uncharacterized protein</fullName>
    </submittedName>
</protein>
<comment type="caution">
    <text evidence="2">The sequence shown here is derived from an EMBL/GenBank/DDBJ whole genome shotgun (WGS) entry which is preliminary data.</text>
</comment>
<organism evidence="2 3">
    <name type="scientific">Rhipicephalus sanguineus</name>
    <name type="common">Brown dog tick</name>
    <name type="synonym">Ixodes sanguineus</name>
    <dbReference type="NCBI Taxonomy" id="34632"/>
    <lineage>
        <taxon>Eukaryota</taxon>
        <taxon>Metazoa</taxon>
        <taxon>Ecdysozoa</taxon>
        <taxon>Arthropoda</taxon>
        <taxon>Chelicerata</taxon>
        <taxon>Arachnida</taxon>
        <taxon>Acari</taxon>
        <taxon>Parasitiformes</taxon>
        <taxon>Ixodida</taxon>
        <taxon>Ixodoidea</taxon>
        <taxon>Ixodidae</taxon>
        <taxon>Rhipicephalinae</taxon>
        <taxon>Rhipicephalus</taxon>
        <taxon>Rhipicephalus</taxon>
    </lineage>
</organism>
<feature type="region of interest" description="Disordered" evidence="1">
    <location>
        <begin position="66"/>
        <end position="92"/>
    </location>
</feature>
<accession>A0A9D4SSC0</accession>
<dbReference type="AlphaFoldDB" id="A0A9D4SSC0"/>
<gene>
    <name evidence="2" type="ORF">HPB52_010253</name>
</gene>
<sequence>MNPSSSEVGGSSPEQRRPGPVKLTPVHQRSSRRLRGEELQRQRLDPSAPAVSSLADVVREEFRMAVRDPQPIRGPQHYAQTEAPPQRPQRSSYADALLQGPHVRMDVAATSITRFETRRTPLRSSAFALLESTANCGPSSRRRRTPSRIIVSAFEMASCLKTS</sequence>
<proteinExistence type="predicted"/>